<dbReference type="Gene3D" id="2.130.10.10">
    <property type="entry name" value="YVTN repeat-like/Quinoprotein amine dehydrogenase"/>
    <property type="match status" value="1"/>
</dbReference>
<reference evidence="2 3" key="1">
    <citation type="submission" date="2016-10" db="EMBL/GenBank/DDBJ databases">
        <authorList>
            <person name="de Groot N.N."/>
        </authorList>
    </citation>
    <scope>NUCLEOTIDE SEQUENCE [LARGE SCALE GENOMIC DNA]</scope>
    <source>
        <strain evidence="2 3">CBS 141442</strain>
    </source>
</reference>
<dbReference type="Pfam" id="PF10313">
    <property type="entry name" value="DUF2415"/>
    <property type="match status" value="1"/>
</dbReference>
<dbReference type="InterPro" id="IPR001680">
    <property type="entry name" value="WD40_rpt"/>
</dbReference>
<name>A0A1L0BEH6_9ASCO</name>
<dbReference type="InterPro" id="IPR036322">
    <property type="entry name" value="WD40_repeat_dom_sf"/>
</dbReference>
<evidence type="ECO:0000259" key="1">
    <source>
        <dbReference type="Pfam" id="PF10313"/>
    </source>
</evidence>
<dbReference type="InterPro" id="IPR019417">
    <property type="entry name" value="DUF2415"/>
</dbReference>
<proteinExistence type="predicted"/>
<dbReference type="OrthoDB" id="418169at2759"/>
<gene>
    <name evidence="2" type="ORF">SAMEA4029010_CIC11G00000003823</name>
</gene>
<dbReference type="SUPFAM" id="SSF50978">
    <property type="entry name" value="WD40 repeat-like"/>
    <property type="match status" value="1"/>
</dbReference>
<dbReference type="InterPro" id="IPR015943">
    <property type="entry name" value="WD40/YVTN_repeat-like_dom_sf"/>
</dbReference>
<protein>
    <submittedName>
        <fullName evidence="2">CIC11C00000003823</fullName>
    </submittedName>
</protein>
<organism evidence="2 3">
    <name type="scientific">Sungouiella intermedia</name>
    <dbReference type="NCBI Taxonomy" id="45354"/>
    <lineage>
        <taxon>Eukaryota</taxon>
        <taxon>Fungi</taxon>
        <taxon>Dikarya</taxon>
        <taxon>Ascomycota</taxon>
        <taxon>Saccharomycotina</taxon>
        <taxon>Pichiomycetes</taxon>
        <taxon>Metschnikowiaceae</taxon>
        <taxon>Sungouiella</taxon>
    </lineage>
</organism>
<sequence>MTIAISELAGKERKRLLIGLGRRALSASCYPCFQNYYHALKYLRPHPLFISNVRSSINHWQIRDLLQIDSLNGNIYHTYEDSIRVLPVYPQNEPLVKSHDYLRLPYFPRCFNHSPGGVVVAGGVVTSLSKVYLMNIPDLTRKIPGSSHSRPLKGLFSLYTPEMETDMTFKLGEMINNSVTIYSKEGSSSQYTSYVCNNDSSLYIVDVSNNSVTATRSIVCEPNTSLNNVHQSPDGRLLTITGDSGNIFLADPREETATIHTIKTPHDSGFGISYHNNEQVLACAFQNGTCLLYDLRRRETPLREVKSTRPGHSSGAFRCCKFLKSPIQDLLVILEQVGRVHLIDLRDLENNGHQVIVFPFALDQFGRIKHERLSIRDKLLKSEPSYNFDNNRNSETDLDIDRVDNHKRFPIYNESSTQFTVPLVYDYEYLSEKNPKLFKDYEYQAPAIPVCENSSLLNAPPRLNHPQWSSTPAHVNNDCDINGSFDVDNDGLTEHTTHSVDPHDVRERLDLEGAEADIGDWWQTEPQPYHPRFCHDSYQQSVNHTHGEMELSGVDWFENQLYIGCEDGGILLWDINVQARRSFGDFSYA</sequence>
<feature type="domain" description="DUF2415" evidence="1">
    <location>
        <begin position="315"/>
        <end position="357"/>
    </location>
</feature>
<evidence type="ECO:0000313" key="3">
    <source>
        <dbReference type="Proteomes" id="UP000182334"/>
    </source>
</evidence>
<accession>A0A1L0BEH6</accession>
<keyword evidence="3" id="KW-1185">Reference proteome</keyword>
<dbReference type="EMBL" id="LT635757">
    <property type="protein sequence ID" value="SGZ49825.1"/>
    <property type="molecule type" value="Genomic_DNA"/>
</dbReference>
<evidence type="ECO:0000313" key="2">
    <source>
        <dbReference type="EMBL" id="SGZ49825.1"/>
    </source>
</evidence>
<dbReference type="Proteomes" id="UP000182334">
    <property type="component" value="Chromosome II"/>
</dbReference>
<dbReference type="PANTHER" id="PTHR43991:SF9">
    <property type="entry name" value="DUF2415 DOMAIN-CONTAINING PROTEIN"/>
    <property type="match status" value="1"/>
</dbReference>
<dbReference type="PANTHER" id="PTHR43991">
    <property type="entry name" value="WD REPEAT PROTEIN (AFU_ORTHOLOGUE AFUA_8G05640)-RELATED"/>
    <property type="match status" value="1"/>
</dbReference>
<dbReference type="AlphaFoldDB" id="A0A1L0BEH6"/>
<dbReference type="SMART" id="SM00320">
    <property type="entry name" value="WD40"/>
    <property type="match status" value="3"/>
</dbReference>